<evidence type="ECO:0000256" key="2">
    <source>
        <dbReference type="SAM" id="MobiDB-lite"/>
    </source>
</evidence>
<evidence type="ECO:0000313" key="4">
    <source>
        <dbReference type="EMBL" id="CEM08140.1"/>
    </source>
</evidence>
<evidence type="ECO:0000259" key="3">
    <source>
        <dbReference type="Pfam" id="PF00849"/>
    </source>
</evidence>
<dbReference type="GO" id="GO:0009982">
    <property type="term" value="F:pseudouridine synthase activity"/>
    <property type="evidence" value="ECO:0007669"/>
    <property type="project" value="InterPro"/>
</dbReference>
<dbReference type="Gene3D" id="3.30.2350.10">
    <property type="entry name" value="Pseudouridine synthase"/>
    <property type="match status" value="1"/>
</dbReference>
<keyword evidence="1" id="KW-0413">Isomerase</keyword>
<dbReference type="PANTHER" id="PTHR21600">
    <property type="entry name" value="MITOCHONDRIAL RNA PSEUDOURIDINE SYNTHASE"/>
    <property type="match status" value="1"/>
</dbReference>
<dbReference type="InterPro" id="IPR006145">
    <property type="entry name" value="PsdUridine_synth_RsuA/RluA"/>
</dbReference>
<feature type="domain" description="Pseudouridine synthase RsuA/RluA-like" evidence="3">
    <location>
        <begin position="90"/>
        <end position="278"/>
    </location>
</feature>
<dbReference type="VEuPathDB" id="CryptoDB:Cvel_2887"/>
<feature type="region of interest" description="Disordered" evidence="2">
    <location>
        <begin position="508"/>
        <end position="529"/>
    </location>
</feature>
<gene>
    <name evidence="4" type="ORF">Cvel_2887</name>
</gene>
<organism evidence="4">
    <name type="scientific">Chromera velia CCMP2878</name>
    <dbReference type="NCBI Taxonomy" id="1169474"/>
    <lineage>
        <taxon>Eukaryota</taxon>
        <taxon>Sar</taxon>
        <taxon>Alveolata</taxon>
        <taxon>Colpodellida</taxon>
        <taxon>Chromeraceae</taxon>
        <taxon>Chromera</taxon>
    </lineage>
</organism>
<feature type="region of interest" description="Disordered" evidence="2">
    <location>
        <begin position="371"/>
        <end position="480"/>
    </location>
</feature>
<feature type="compositionally biased region" description="Low complexity" evidence="2">
    <location>
        <begin position="399"/>
        <end position="410"/>
    </location>
</feature>
<evidence type="ECO:0000256" key="1">
    <source>
        <dbReference type="ARBA" id="ARBA00023235"/>
    </source>
</evidence>
<feature type="compositionally biased region" description="Basic and acidic residues" evidence="2">
    <location>
        <begin position="374"/>
        <end position="391"/>
    </location>
</feature>
<proteinExistence type="predicted"/>
<dbReference type="EMBL" id="CDMZ01000165">
    <property type="protein sequence ID" value="CEM08140.1"/>
    <property type="molecule type" value="Genomic_DNA"/>
</dbReference>
<accession>A0A0G4F7B0</accession>
<reference evidence="4" key="1">
    <citation type="submission" date="2014-11" db="EMBL/GenBank/DDBJ databases">
        <authorList>
            <person name="Otto D Thomas"/>
            <person name="Naeem Raeece"/>
        </authorList>
    </citation>
    <scope>NUCLEOTIDE SEQUENCE</scope>
</reference>
<feature type="region of interest" description="Disordered" evidence="2">
    <location>
        <begin position="545"/>
        <end position="589"/>
    </location>
</feature>
<feature type="compositionally biased region" description="Basic and acidic residues" evidence="2">
    <location>
        <begin position="455"/>
        <end position="466"/>
    </location>
</feature>
<dbReference type="GO" id="GO:0000455">
    <property type="term" value="P:enzyme-directed rRNA pseudouridine synthesis"/>
    <property type="evidence" value="ECO:0007669"/>
    <property type="project" value="TreeGrafter"/>
</dbReference>
<protein>
    <recommendedName>
        <fullName evidence="3">Pseudouridine synthase RsuA/RluA-like domain-containing protein</fullName>
    </recommendedName>
</protein>
<dbReference type="GO" id="GO:0003723">
    <property type="term" value="F:RNA binding"/>
    <property type="evidence" value="ECO:0007669"/>
    <property type="project" value="InterPro"/>
</dbReference>
<feature type="compositionally biased region" description="Basic and acidic residues" evidence="2">
    <location>
        <begin position="432"/>
        <end position="441"/>
    </location>
</feature>
<sequence length="589" mass="66185">MYIPFHLLSLASAFVHNIGQIDEVRPHISYHKHTRFRPPSQNVNFEAASLLFSIPAQKETETVLRVSAEKPQTIRGLSRELEVLFEDDTLLAVNKPAGLLCHQTDECPGERVTLAGVVWKMYRRREKAERRQQKRLETEEVDGHGKLGSNATDLLESPFKQSPSFLALGGRLDRASSGVVLFTKSREAATSVSRNWHKMSHTRKIYMAICPGKFPDQQVVDKDLYDLLKGRKKIKDENRKKPAFTVATRVGTLFGCLASLVLVEIFSGRRFQIRRHLHSIGHPIIGDRRHGGSIVNRVLEEVYGVRRLLLHKWRFAVRHPKTEEEISVQAPLSPQLRSLLAQRADPPCLPDLLRAGIITLSDFPLVPEEIESADDPREHKVVSPDCHESVTTDHIPNESIAASSKASILAPDPPENAVPEGAGGETGVNSDSRGEKKEIGSKEGAGYEFAQKSESQQDKPPRVYDRKKVKKWSNGISRRRAAELLREAEDRNEPLPLPLRFPRLASHSVLSKESEKGQKNAPETTEEPTWLAEARLFQDKINEGLQKERGWGGLEPQKTKKNGRRDKEIQEDDGAKLPLSSVLLEDDFG</sequence>
<dbReference type="SUPFAM" id="SSF55120">
    <property type="entry name" value="Pseudouridine synthase"/>
    <property type="match status" value="1"/>
</dbReference>
<dbReference type="PANTHER" id="PTHR21600:SF56">
    <property type="entry name" value="TRNA PSEUDOURIDINE SYNTHASE C"/>
    <property type="match status" value="1"/>
</dbReference>
<dbReference type="AlphaFoldDB" id="A0A0G4F7B0"/>
<dbReference type="InterPro" id="IPR050188">
    <property type="entry name" value="RluA_PseudoU_synthase"/>
</dbReference>
<name>A0A0G4F7B0_9ALVE</name>
<dbReference type="InterPro" id="IPR020103">
    <property type="entry name" value="PsdUridine_synth_cat_dom_sf"/>
</dbReference>
<dbReference type="Pfam" id="PF00849">
    <property type="entry name" value="PseudoU_synth_2"/>
    <property type="match status" value="1"/>
</dbReference>